<protein>
    <recommendedName>
        <fullName evidence="11">Cyclin N-terminal domain-containing protein</fullName>
    </recommendedName>
</protein>
<evidence type="ECO:0000256" key="1">
    <source>
        <dbReference type="ARBA" id="ARBA00006955"/>
    </source>
</evidence>
<dbReference type="PANTHER" id="PTHR10177">
    <property type="entry name" value="CYCLINS"/>
    <property type="match status" value="1"/>
</dbReference>
<dbReference type="InterPro" id="IPR004367">
    <property type="entry name" value="Cyclin_C-dom"/>
</dbReference>
<dbReference type="InterPro" id="IPR046965">
    <property type="entry name" value="Cyclin_A/B-like"/>
</dbReference>
<dbReference type="InterPro" id="IPR006671">
    <property type="entry name" value="Cyclin_N"/>
</dbReference>
<dbReference type="SMART" id="SM01332">
    <property type="entry name" value="Cyclin_C"/>
    <property type="match status" value="1"/>
</dbReference>
<evidence type="ECO:0000256" key="2">
    <source>
        <dbReference type="ARBA" id="ARBA00022618"/>
    </source>
</evidence>
<dbReference type="GO" id="GO:0051301">
    <property type="term" value="P:cell division"/>
    <property type="evidence" value="ECO:0007669"/>
    <property type="project" value="UniProtKB-KW"/>
</dbReference>
<feature type="compositionally biased region" description="Polar residues" evidence="6">
    <location>
        <begin position="1"/>
        <end position="22"/>
    </location>
</feature>
<dbReference type="Pfam" id="PF02984">
    <property type="entry name" value="Cyclin_C"/>
    <property type="match status" value="1"/>
</dbReference>
<dbReference type="CDD" id="cd20567">
    <property type="entry name" value="CYCLIN_AtCycB-like_rpt1"/>
    <property type="match status" value="1"/>
</dbReference>
<evidence type="ECO:0000256" key="5">
    <source>
        <dbReference type="RuleBase" id="RU000383"/>
    </source>
</evidence>
<dbReference type="GO" id="GO:0044772">
    <property type="term" value="P:mitotic cell cycle phase transition"/>
    <property type="evidence" value="ECO:0007669"/>
    <property type="project" value="InterPro"/>
</dbReference>
<dbReference type="InterPro" id="IPR036915">
    <property type="entry name" value="Cyclin-like_sf"/>
</dbReference>
<dbReference type="AlphaFoldDB" id="A0AA36E0F5"/>
<proteinExistence type="inferred from homology"/>
<dbReference type="Pfam" id="PF00134">
    <property type="entry name" value="Cyclin_N"/>
    <property type="match status" value="1"/>
</dbReference>
<keyword evidence="3 5" id="KW-0195">Cyclin</keyword>
<dbReference type="InterPro" id="IPR048258">
    <property type="entry name" value="Cyclins_cyclin-box"/>
</dbReference>
<dbReference type="FunFam" id="1.10.472.10:FF:000154">
    <property type="entry name" value="Cyclin-B1-4"/>
    <property type="match status" value="1"/>
</dbReference>
<feature type="compositionally biased region" description="Basic and acidic residues" evidence="6">
    <location>
        <begin position="91"/>
        <end position="100"/>
    </location>
</feature>
<sequence length="433" mass="48744">MASNETVLPIQQANRDVNQKNPVQGERRNRRALGDIGNLVPASTLNEIGKPQLQITRPITRTFRAQLVANAQAVDKNSKKPQEEASNADVAQKKHEETPRRKLKKPTKSLTSVLTARSKVACGITTRPKDPIINIDQSDINNELAEVEYVEDIYKFYKLTETEGGLRDYMNSQPDLNAKMRAILVDWLIEVHRKFELMPESLYLTVNIVDRYLSMRTVPRKELQLVGISAMLIACKYEEIWPPEVNDLIAISDNAYTREQILGMEKAVLGVLGWYLTVPTPYVFLVRYTKASVPSDVEMENMVFFLTELGLVHYSIVMGNSHSKLAASAVYAARCTLNKTPAWTGTLKYHTGYSEDELRNQLKFKNDLKSHKMNCICVKNRDCAKSLVNFHACASETKLKAVYRKYVNPEKGAVALFPPARSLMVESGGGESS</sequence>
<evidence type="ECO:0008006" key="11">
    <source>
        <dbReference type="Google" id="ProtNLM"/>
    </source>
</evidence>
<name>A0AA36E0F5_LACSI</name>
<evidence type="ECO:0000256" key="3">
    <source>
        <dbReference type="ARBA" id="ARBA00023127"/>
    </source>
</evidence>
<feature type="domain" description="Cyclin C-terminal" evidence="8">
    <location>
        <begin position="279"/>
        <end position="420"/>
    </location>
</feature>
<feature type="domain" description="Cyclin-like" evidence="7">
    <location>
        <begin position="186"/>
        <end position="270"/>
    </location>
</feature>
<dbReference type="EMBL" id="OX465079">
    <property type="protein sequence ID" value="CAI9277630.1"/>
    <property type="molecule type" value="Genomic_DNA"/>
</dbReference>
<dbReference type="PIRSF" id="PIRSF001771">
    <property type="entry name" value="Cyclin_A_B_D_E"/>
    <property type="match status" value="1"/>
</dbReference>
<accession>A0AA36E0F5</accession>
<gene>
    <name evidence="9" type="ORF">LSALG_LOCUS17545</name>
</gene>
<dbReference type="SUPFAM" id="SSF47954">
    <property type="entry name" value="Cyclin-like"/>
    <property type="match status" value="2"/>
</dbReference>
<dbReference type="Proteomes" id="UP001177003">
    <property type="component" value="Chromosome 3"/>
</dbReference>
<reference evidence="9" key="1">
    <citation type="submission" date="2023-04" db="EMBL/GenBank/DDBJ databases">
        <authorList>
            <person name="Vijverberg K."/>
            <person name="Xiong W."/>
            <person name="Schranz E."/>
        </authorList>
    </citation>
    <scope>NUCLEOTIDE SEQUENCE</scope>
</reference>
<keyword evidence="4" id="KW-0131">Cell cycle</keyword>
<dbReference type="PROSITE" id="PS00292">
    <property type="entry name" value="CYCLINS"/>
    <property type="match status" value="1"/>
</dbReference>
<dbReference type="Gene3D" id="1.10.472.10">
    <property type="entry name" value="Cyclin-like"/>
    <property type="match status" value="2"/>
</dbReference>
<evidence type="ECO:0000313" key="10">
    <source>
        <dbReference type="Proteomes" id="UP001177003"/>
    </source>
</evidence>
<dbReference type="InterPro" id="IPR039361">
    <property type="entry name" value="Cyclin"/>
</dbReference>
<evidence type="ECO:0000256" key="6">
    <source>
        <dbReference type="SAM" id="MobiDB-lite"/>
    </source>
</evidence>
<evidence type="ECO:0000313" key="9">
    <source>
        <dbReference type="EMBL" id="CAI9277630.1"/>
    </source>
</evidence>
<dbReference type="InterPro" id="IPR013763">
    <property type="entry name" value="Cyclin-like_dom"/>
</dbReference>
<dbReference type="GO" id="GO:0016538">
    <property type="term" value="F:cyclin-dependent protein serine/threonine kinase regulator activity"/>
    <property type="evidence" value="ECO:0007669"/>
    <property type="project" value="InterPro"/>
</dbReference>
<keyword evidence="10" id="KW-1185">Reference proteome</keyword>
<comment type="similarity">
    <text evidence="1">Belongs to the cyclin family. Cyclin AB subfamily.</text>
</comment>
<feature type="region of interest" description="Disordered" evidence="6">
    <location>
        <begin position="1"/>
        <end position="35"/>
    </location>
</feature>
<organism evidence="9 10">
    <name type="scientific">Lactuca saligna</name>
    <name type="common">Willowleaf lettuce</name>
    <dbReference type="NCBI Taxonomy" id="75948"/>
    <lineage>
        <taxon>Eukaryota</taxon>
        <taxon>Viridiplantae</taxon>
        <taxon>Streptophyta</taxon>
        <taxon>Embryophyta</taxon>
        <taxon>Tracheophyta</taxon>
        <taxon>Spermatophyta</taxon>
        <taxon>Magnoliopsida</taxon>
        <taxon>eudicotyledons</taxon>
        <taxon>Gunneridae</taxon>
        <taxon>Pentapetalae</taxon>
        <taxon>asterids</taxon>
        <taxon>campanulids</taxon>
        <taxon>Asterales</taxon>
        <taxon>Asteraceae</taxon>
        <taxon>Cichorioideae</taxon>
        <taxon>Cichorieae</taxon>
        <taxon>Lactucinae</taxon>
        <taxon>Lactuca</taxon>
    </lineage>
</organism>
<evidence type="ECO:0000256" key="4">
    <source>
        <dbReference type="ARBA" id="ARBA00023306"/>
    </source>
</evidence>
<keyword evidence="2" id="KW-0132">Cell division</keyword>
<dbReference type="SMART" id="SM00385">
    <property type="entry name" value="CYCLIN"/>
    <property type="match status" value="2"/>
</dbReference>
<feature type="region of interest" description="Disordered" evidence="6">
    <location>
        <begin position="73"/>
        <end position="109"/>
    </location>
</feature>
<evidence type="ECO:0000259" key="8">
    <source>
        <dbReference type="SMART" id="SM01332"/>
    </source>
</evidence>
<evidence type="ECO:0000259" key="7">
    <source>
        <dbReference type="SMART" id="SM00385"/>
    </source>
</evidence>
<feature type="domain" description="Cyclin-like" evidence="7">
    <location>
        <begin position="283"/>
        <end position="367"/>
    </location>
</feature>